<protein>
    <recommendedName>
        <fullName evidence="1">Retrotransposon gag domain-containing protein</fullName>
    </recommendedName>
</protein>
<gene>
    <name evidence="3" type="primary">LOC140013404</name>
</gene>
<dbReference type="SUPFAM" id="SSF56672">
    <property type="entry name" value="DNA/RNA polymerases"/>
    <property type="match status" value="1"/>
</dbReference>
<name>A0ABM4VGW9_COFAR</name>
<reference evidence="3" key="1">
    <citation type="submission" date="2025-08" db="UniProtKB">
        <authorList>
            <consortium name="RefSeq"/>
        </authorList>
    </citation>
    <scope>IDENTIFICATION</scope>
    <source>
        <tissue evidence="3">Leaves</tissue>
    </source>
</reference>
<dbReference type="InterPro" id="IPR043502">
    <property type="entry name" value="DNA/RNA_pol_sf"/>
</dbReference>
<accession>A0ABM4VGW9</accession>
<proteinExistence type="predicted"/>
<dbReference type="Pfam" id="PF03732">
    <property type="entry name" value="Retrotrans_gag"/>
    <property type="match status" value="1"/>
</dbReference>
<evidence type="ECO:0000313" key="3">
    <source>
        <dbReference type="RefSeq" id="XP_071918778.1"/>
    </source>
</evidence>
<keyword evidence="2" id="KW-1185">Reference proteome</keyword>
<dbReference type="PANTHER" id="PTHR35046:SF9">
    <property type="entry name" value="RNA-DIRECTED DNA POLYMERASE"/>
    <property type="match status" value="1"/>
</dbReference>
<dbReference type="GeneID" id="140013404"/>
<dbReference type="InterPro" id="IPR005162">
    <property type="entry name" value="Retrotrans_gag_dom"/>
</dbReference>
<dbReference type="Proteomes" id="UP001652660">
    <property type="component" value="Chromosome 8c"/>
</dbReference>
<sequence>MVFDCYDYSEEQKVKVATAEFTDYALVWWDQVRTHKRRMGELRVRTWQELKALMRKRFVPSYYNRDLHAKLQALTQGYVVNSQGIKVDESKIEAIKQWPPPTSVHEVCSFHGLAGFYRRFVKDFSTIAAPLTVVTKKNGQPKLSKRHAKWVSFIDTFSYVIKYKTGKTNVVADALSHRHSLLAVLDAKLLGFEMLKEIYAHDHDFGEVYASCLKSPHGKYFFHNGFLLYVDKLCVPNSSIRDLLIRETHSGGLMGHFGIVKILTMLQEHFY</sequence>
<feature type="domain" description="Retrotransposon gag" evidence="1">
    <location>
        <begin position="15"/>
        <end position="77"/>
    </location>
</feature>
<evidence type="ECO:0000313" key="2">
    <source>
        <dbReference type="Proteomes" id="UP001652660"/>
    </source>
</evidence>
<dbReference type="InterPro" id="IPR043128">
    <property type="entry name" value="Rev_trsase/Diguanyl_cyclase"/>
</dbReference>
<evidence type="ECO:0000259" key="1">
    <source>
        <dbReference type="Pfam" id="PF03732"/>
    </source>
</evidence>
<dbReference type="PANTHER" id="PTHR35046">
    <property type="entry name" value="ZINC KNUCKLE (CCHC-TYPE) FAMILY PROTEIN"/>
    <property type="match status" value="1"/>
</dbReference>
<dbReference type="RefSeq" id="XP_071918778.1">
    <property type="nucleotide sequence ID" value="XM_072062677.1"/>
</dbReference>
<dbReference type="Gene3D" id="3.30.70.270">
    <property type="match status" value="1"/>
</dbReference>
<dbReference type="Gene3D" id="1.10.340.70">
    <property type="match status" value="1"/>
</dbReference>
<organism evidence="2 3">
    <name type="scientific">Coffea arabica</name>
    <name type="common">Arabian coffee</name>
    <dbReference type="NCBI Taxonomy" id="13443"/>
    <lineage>
        <taxon>Eukaryota</taxon>
        <taxon>Viridiplantae</taxon>
        <taxon>Streptophyta</taxon>
        <taxon>Embryophyta</taxon>
        <taxon>Tracheophyta</taxon>
        <taxon>Spermatophyta</taxon>
        <taxon>Magnoliopsida</taxon>
        <taxon>eudicotyledons</taxon>
        <taxon>Gunneridae</taxon>
        <taxon>Pentapetalae</taxon>
        <taxon>asterids</taxon>
        <taxon>lamiids</taxon>
        <taxon>Gentianales</taxon>
        <taxon>Rubiaceae</taxon>
        <taxon>Ixoroideae</taxon>
        <taxon>Gardenieae complex</taxon>
        <taxon>Bertiereae - Coffeeae clade</taxon>
        <taxon>Coffeeae</taxon>
        <taxon>Coffea</taxon>
    </lineage>
</organism>